<evidence type="ECO:0000259" key="2">
    <source>
        <dbReference type="Pfam" id="PF23055"/>
    </source>
</evidence>
<feature type="compositionally biased region" description="Pro residues" evidence="1">
    <location>
        <begin position="255"/>
        <end position="267"/>
    </location>
</feature>
<sequence>MDPNTQNNNNNSKEEAVDERIFSYVKIKQRPPLYEIFAPAWFRALEAWFDLEKISTTRTKYIHALSQLPIEVLDRIPQPDVVAEDYDRLKKAVTLISEETRLNLFDEFLSKQNYGLQPSVYLREMLIQADKLNVGEDKVRLSFLKTLPSPLRITLASQTTLTLQELAELADFSPRVANHNTTTTTTTLIKAPSHSNDTPDNLKTPFFQNRIPKICMGHIFHGQDSNTCEPWCKWPNNTEVTILSDSRPPSRSSSPPTPTPTPTPTPSTPSEIYKSVYFTEIRNPLM</sequence>
<feature type="region of interest" description="Disordered" evidence="1">
    <location>
        <begin position="242"/>
        <end position="272"/>
    </location>
</feature>
<name>A0A9C7C794_9VIRU</name>
<feature type="domain" description="DUF7041" evidence="2">
    <location>
        <begin position="41"/>
        <end position="94"/>
    </location>
</feature>
<dbReference type="EMBL" id="LC738883">
    <property type="protein sequence ID" value="BDT63352.1"/>
    <property type="molecule type" value="Genomic_DNA"/>
</dbReference>
<reference evidence="3" key="1">
    <citation type="submission" date="2022-10" db="EMBL/GenBank/DDBJ databases">
        <title>Genome sequences of endogenous nimaviruses in decapod crustaceans.</title>
        <authorList>
            <person name="Kawato S."/>
            <person name="Nozaki R."/>
            <person name="Kondo H."/>
            <person name="Hirono I."/>
        </authorList>
    </citation>
    <scope>NUCLEOTIDE SEQUENCE</scope>
    <source>
        <strain evidence="3">TUMSAT20210906</strain>
    </source>
</reference>
<proteinExistence type="predicted"/>
<evidence type="ECO:0000256" key="1">
    <source>
        <dbReference type="SAM" id="MobiDB-lite"/>
    </source>
</evidence>
<accession>A0A9C7C794</accession>
<evidence type="ECO:0000313" key="3">
    <source>
        <dbReference type="EMBL" id="BDT63352.1"/>
    </source>
</evidence>
<dbReference type="Pfam" id="PF23055">
    <property type="entry name" value="DUF7041"/>
    <property type="match status" value="1"/>
</dbReference>
<organism evidence="3">
    <name type="scientific">Armadillidium vulgare clopovirus</name>
    <dbReference type="NCBI Taxonomy" id="2984284"/>
    <lineage>
        <taxon>Viruses</taxon>
        <taxon>Viruses incertae sedis</taxon>
        <taxon>Naldaviricetes</taxon>
        <taxon>Nimaviridae</taxon>
    </lineage>
</organism>
<dbReference type="InterPro" id="IPR055469">
    <property type="entry name" value="DUF7041"/>
</dbReference>
<protein>
    <recommendedName>
        <fullName evidence="2">DUF7041 domain-containing protein</fullName>
    </recommendedName>
</protein>